<dbReference type="HOGENOM" id="CLU_016922_1_2_11"/>
<dbReference type="InterPro" id="IPR015424">
    <property type="entry name" value="PyrdxlP-dep_Trfase"/>
</dbReference>
<evidence type="ECO:0000256" key="3">
    <source>
        <dbReference type="RuleBase" id="RU003560"/>
    </source>
</evidence>
<dbReference type="InterPro" id="IPR005814">
    <property type="entry name" value="Aminotrans_3"/>
</dbReference>
<dbReference type="EMBL" id="CM001440">
    <property type="protein sequence ID" value="EHR63094.1"/>
    <property type="molecule type" value="Genomic_DNA"/>
</dbReference>
<dbReference type="GO" id="GO:0008483">
    <property type="term" value="F:transaminase activity"/>
    <property type="evidence" value="ECO:0007669"/>
    <property type="project" value="UniProtKB-KW"/>
</dbReference>
<proteinExistence type="inferred from homology"/>
<reference evidence="4 5" key="1">
    <citation type="submission" date="2011-11" db="EMBL/GenBank/DDBJ databases">
        <title>The Noncontiguous Finished sequence of Saccharomonospora cyanea NA-134.</title>
        <authorList>
            <consortium name="US DOE Joint Genome Institute"/>
            <person name="Lucas S."/>
            <person name="Han J."/>
            <person name="Lapidus A."/>
            <person name="Cheng J.-F."/>
            <person name="Goodwin L."/>
            <person name="Pitluck S."/>
            <person name="Peters L."/>
            <person name="Ovchinnikova G."/>
            <person name="Lu M."/>
            <person name="Detter J.C."/>
            <person name="Han C."/>
            <person name="Tapia R."/>
            <person name="Land M."/>
            <person name="Hauser L."/>
            <person name="Kyrpides N."/>
            <person name="Ivanova N."/>
            <person name="Pagani I."/>
            <person name="Brambilla E.-M."/>
            <person name="Klenk H.-P."/>
            <person name="Woyke T."/>
        </authorList>
    </citation>
    <scope>NUCLEOTIDE SEQUENCE [LARGE SCALE GENOMIC DNA]</scope>
    <source>
        <strain evidence="4 5">NA-134</strain>
    </source>
</reference>
<dbReference type="Gene3D" id="3.40.640.10">
    <property type="entry name" value="Type I PLP-dependent aspartate aminotransferase-like (Major domain)"/>
    <property type="match status" value="1"/>
</dbReference>
<evidence type="ECO:0000256" key="2">
    <source>
        <dbReference type="ARBA" id="ARBA00022898"/>
    </source>
</evidence>
<sequence>MRIAPDELPERARAVLPGGNTRSTVFVPPHPPYAVAGEGCVVTDAQGHRVYDCNNNYTSLLHGHARREIVEVATETLARGSAFGLPTESEIELAELLRDRTGLTRWRFCNSGTEAVMMAVRVARAVTERSRIIRFEASYHGTYDGVVAASATGVPGAVEEQSVILPQADGAAFDAAMRQHGHEVAAVLIDLMPNRAGLRPVPRDFVDHVRARTREYGSLLVVDEVITFRLGVGGLRQRYGVAADLTTLGKVIGGGFPVGAVGGSVDVMKAFDPLGDGVVSWGGTFSANPVSMRAGATALRLYGKSEVDRLNALGDRLRQELADSGLPVSGFGSLIRLLVDDPTVTWWALYREGVLAGTNGLLALSTAMTDDDVTEIGTRVRAAARAST</sequence>
<dbReference type="SUPFAM" id="SSF53383">
    <property type="entry name" value="PLP-dependent transferases"/>
    <property type="match status" value="1"/>
</dbReference>
<dbReference type="AlphaFoldDB" id="H5XM15"/>
<dbReference type="eggNOG" id="COG0001">
    <property type="taxonomic scope" value="Bacteria"/>
</dbReference>
<dbReference type="PANTHER" id="PTHR43713:SF3">
    <property type="entry name" value="GLUTAMATE-1-SEMIALDEHYDE 2,1-AMINOMUTASE 1, CHLOROPLASTIC-RELATED"/>
    <property type="match status" value="1"/>
</dbReference>
<name>H5XM15_9PSEU</name>
<protein>
    <submittedName>
        <fullName evidence="4">Glutamate-1-semialdehyde aminotransferase</fullName>
    </submittedName>
</protein>
<gene>
    <name evidence="4" type="ORF">SaccyDRAFT_4276</name>
</gene>
<keyword evidence="5" id="KW-1185">Reference proteome</keyword>
<dbReference type="PANTHER" id="PTHR43713">
    <property type="entry name" value="GLUTAMATE-1-SEMIALDEHYDE 2,1-AMINOMUTASE"/>
    <property type="match status" value="1"/>
</dbReference>
<keyword evidence="2 3" id="KW-0663">Pyridoxal phosphate</keyword>
<evidence type="ECO:0000256" key="1">
    <source>
        <dbReference type="ARBA" id="ARBA00001933"/>
    </source>
</evidence>
<dbReference type="STRING" id="882082.SaccyDRAFT_4276"/>
<keyword evidence="4" id="KW-0808">Transferase</keyword>
<comment type="cofactor">
    <cofactor evidence="1">
        <name>pyridoxal 5'-phosphate</name>
        <dbReference type="ChEBI" id="CHEBI:597326"/>
    </cofactor>
</comment>
<dbReference type="InterPro" id="IPR015422">
    <property type="entry name" value="PyrdxlP-dep_Trfase_small"/>
</dbReference>
<dbReference type="InterPro" id="IPR015421">
    <property type="entry name" value="PyrdxlP-dep_Trfase_major"/>
</dbReference>
<dbReference type="GO" id="GO:0030170">
    <property type="term" value="F:pyridoxal phosphate binding"/>
    <property type="evidence" value="ECO:0007669"/>
    <property type="project" value="InterPro"/>
</dbReference>
<comment type="similarity">
    <text evidence="3">Belongs to the class-III pyridoxal-phosphate-dependent aminotransferase family.</text>
</comment>
<dbReference type="RefSeq" id="WP_005459195.1">
    <property type="nucleotide sequence ID" value="NZ_CM001440.1"/>
</dbReference>
<dbReference type="Gene3D" id="3.90.1150.10">
    <property type="entry name" value="Aspartate Aminotransferase, domain 1"/>
    <property type="match status" value="1"/>
</dbReference>
<dbReference type="Proteomes" id="UP000002791">
    <property type="component" value="Chromosome"/>
</dbReference>
<accession>H5XM15</accession>
<keyword evidence="4" id="KW-0032">Aminotransferase</keyword>
<dbReference type="Pfam" id="PF00202">
    <property type="entry name" value="Aminotran_3"/>
    <property type="match status" value="1"/>
</dbReference>
<evidence type="ECO:0000313" key="5">
    <source>
        <dbReference type="Proteomes" id="UP000002791"/>
    </source>
</evidence>
<dbReference type="OrthoDB" id="9801052at2"/>
<evidence type="ECO:0000313" key="4">
    <source>
        <dbReference type="EMBL" id="EHR63094.1"/>
    </source>
</evidence>
<organism evidence="4 5">
    <name type="scientific">Saccharomonospora cyanea NA-134</name>
    <dbReference type="NCBI Taxonomy" id="882082"/>
    <lineage>
        <taxon>Bacteria</taxon>
        <taxon>Bacillati</taxon>
        <taxon>Actinomycetota</taxon>
        <taxon>Actinomycetes</taxon>
        <taxon>Pseudonocardiales</taxon>
        <taxon>Pseudonocardiaceae</taxon>
        <taxon>Saccharomonospora</taxon>
    </lineage>
</organism>